<gene>
    <name evidence="2" type="ORF">PCOR1329_LOCUS37053</name>
</gene>
<dbReference type="EMBL" id="CAUYUJ010014499">
    <property type="protein sequence ID" value="CAK0842005.1"/>
    <property type="molecule type" value="Genomic_DNA"/>
</dbReference>
<proteinExistence type="predicted"/>
<name>A0ABN9T9Z8_9DINO</name>
<dbReference type="Proteomes" id="UP001189429">
    <property type="component" value="Unassembled WGS sequence"/>
</dbReference>
<evidence type="ECO:0000256" key="1">
    <source>
        <dbReference type="SAM" id="MobiDB-lite"/>
    </source>
</evidence>
<feature type="region of interest" description="Disordered" evidence="1">
    <location>
        <begin position="14"/>
        <end position="47"/>
    </location>
</feature>
<reference evidence="2" key="1">
    <citation type="submission" date="2023-10" db="EMBL/GenBank/DDBJ databases">
        <authorList>
            <person name="Chen Y."/>
            <person name="Shah S."/>
            <person name="Dougan E. K."/>
            <person name="Thang M."/>
            <person name="Chan C."/>
        </authorList>
    </citation>
    <scope>NUCLEOTIDE SEQUENCE [LARGE SCALE GENOMIC DNA]</scope>
</reference>
<keyword evidence="3" id="KW-1185">Reference proteome</keyword>
<evidence type="ECO:0000313" key="3">
    <source>
        <dbReference type="Proteomes" id="UP001189429"/>
    </source>
</evidence>
<sequence length="117" mass="12254">MVLGEAVGVVHAAGRVPMGGGGPQTSTETLPNGSWHSSTPERARRHGGGWRAEHACIARSPALGGVFLQRVFFDGNIVASCTDDISCSLDVFAHARLVLDCPTPVFSLLIVLRSCVA</sequence>
<comment type="caution">
    <text evidence="2">The sequence shown here is derived from an EMBL/GenBank/DDBJ whole genome shotgun (WGS) entry which is preliminary data.</text>
</comment>
<accession>A0ABN9T9Z8</accession>
<protein>
    <submittedName>
        <fullName evidence="2">Uncharacterized protein</fullName>
    </submittedName>
</protein>
<organism evidence="2 3">
    <name type="scientific">Prorocentrum cordatum</name>
    <dbReference type="NCBI Taxonomy" id="2364126"/>
    <lineage>
        <taxon>Eukaryota</taxon>
        <taxon>Sar</taxon>
        <taxon>Alveolata</taxon>
        <taxon>Dinophyceae</taxon>
        <taxon>Prorocentrales</taxon>
        <taxon>Prorocentraceae</taxon>
        <taxon>Prorocentrum</taxon>
    </lineage>
</organism>
<evidence type="ECO:0000313" key="2">
    <source>
        <dbReference type="EMBL" id="CAK0842005.1"/>
    </source>
</evidence>
<feature type="compositionally biased region" description="Polar residues" evidence="1">
    <location>
        <begin position="24"/>
        <end position="40"/>
    </location>
</feature>